<dbReference type="EnsemblMetazoa" id="XM_038202872.1">
    <property type="protein sequence ID" value="XP_038058800.1"/>
    <property type="gene ID" value="LOC119730088"/>
</dbReference>
<evidence type="ECO:0000256" key="3">
    <source>
        <dbReference type="ARBA" id="ARBA00022833"/>
    </source>
</evidence>
<dbReference type="InterPro" id="IPR011042">
    <property type="entry name" value="6-blade_b-propeller_TolB-like"/>
</dbReference>
<feature type="domain" description="RING-type" evidence="6">
    <location>
        <begin position="21"/>
        <end position="65"/>
    </location>
</feature>
<accession>A0A914A501</accession>
<organism evidence="8 9">
    <name type="scientific">Patiria miniata</name>
    <name type="common">Bat star</name>
    <name type="synonym">Asterina miniata</name>
    <dbReference type="NCBI Taxonomy" id="46514"/>
    <lineage>
        <taxon>Eukaryota</taxon>
        <taxon>Metazoa</taxon>
        <taxon>Echinodermata</taxon>
        <taxon>Eleutherozoa</taxon>
        <taxon>Asterozoa</taxon>
        <taxon>Asteroidea</taxon>
        <taxon>Valvatacea</taxon>
        <taxon>Valvatida</taxon>
        <taxon>Asterinidae</taxon>
        <taxon>Patiria</taxon>
    </lineage>
</organism>
<dbReference type="InterPro" id="IPR000315">
    <property type="entry name" value="Znf_B-box"/>
</dbReference>
<name>A0A914A501_PATMI</name>
<dbReference type="OMA" id="GCTDADE"/>
<dbReference type="PROSITE" id="PS50119">
    <property type="entry name" value="ZF_BBOX"/>
    <property type="match status" value="2"/>
</dbReference>
<dbReference type="SMART" id="SM00336">
    <property type="entry name" value="BBOX"/>
    <property type="match status" value="2"/>
</dbReference>
<dbReference type="SMART" id="SM00184">
    <property type="entry name" value="RING"/>
    <property type="match status" value="2"/>
</dbReference>
<dbReference type="GO" id="GO:0008270">
    <property type="term" value="F:zinc ion binding"/>
    <property type="evidence" value="ECO:0007669"/>
    <property type="project" value="UniProtKB-KW"/>
</dbReference>
<evidence type="ECO:0000313" key="8">
    <source>
        <dbReference type="EnsemblMetazoa" id="XP_038058800.1"/>
    </source>
</evidence>
<keyword evidence="3" id="KW-0862">Zinc</keyword>
<dbReference type="Gene3D" id="3.30.160.60">
    <property type="entry name" value="Classic Zinc Finger"/>
    <property type="match status" value="1"/>
</dbReference>
<feature type="domain" description="B box-type" evidence="7">
    <location>
        <begin position="166"/>
        <end position="207"/>
    </location>
</feature>
<keyword evidence="9" id="KW-1185">Reference proteome</keyword>
<proteinExistence type="predicted"/>
<dbReference type="PANTHER" id="PTHR25462">
    <property type="entry name" value="BONUS, ISOFORM C-RELATED"/>
    <property type="match status" value="1"/>
</dbReference>
<dbReference type="AlphaFoldDB" id="A0A914A501"/>
<dbReference type="InterPro" id="IPR017907">
    <property type="entry name" value="Znf_RING_CS"/>
</dbReference>
<dbReference type="Pfam" id="PF00097">
    <property type="entry name" value="zf-C3HC4"/>
    <property type="match status" value="1"/>
</dbReference>
<dbReference type="Proteomes" id="UP000887568">
    <property type="component" value="Unplaced"/>
</dbReference>
<sequence>MASNVTVQSVLGKISQDHLECSICSCRYKQPKVLDCLHSFCLNCLQELIEWQGPDSTKLTCPLCRRDTKLKGNDVTALPTNFTLGALVEEFTMQEQLLDEGQGSEIKCQSCDEGNEAVSRCMNCDSFLCLECDKGHSRMAALKTHDVNTLAQLRSGEISYKSKLREEVPKCGKHPDQNVSIYCNTCEQLACTTCSVLDHARHSLSGQMEALGKCRQEIAEATAKAMQQRTELSDATQEVEKIRKALDSTFMDTNKKIQQNVDEGIARVTQDGQRLKQEAEKIYKDRAKTLDAALATNSKEASNTEQKLDEMEQLIDQASCHEMLDFKQKVLHNLRELTKKLPQRVNNKLSFMDFQGGEISVAIGKLLLKDDTKTQVGAQAYKMSSDRTTKWNKRTEIHRYGKSNTKFKSASHLAVLSDNDVVTVDAGCSNLISISFKTPQSPPVTKELEIDGLHNPKRVAINKDDELIVLDGTVVKTFNRQYHPLNSFKPGACLRPNGKPTCLAVDNNNLIAIGYEKKGEISLHRPDGTLITIVSAPGIGDYLTIHRQRLIYTDWDKLRSVYYNGNEVFCTTVISNDDFDLFDDKMLKGVCCDRDGNIYVTRTASGTVHFLEGSDEILLFSPDGKQNGCAIKGCTDADEIILMPNGDLAIAAGDAVVCYQRV</sequence>
<dbReference type="SUPFAM" id="SSF101898">
    <property type="entry name" value="NHL repeat"/>
    <property type="match status" value="1"/>
</dbReference>
<keyword evidence="5" id="KW-0175">Coiled coil</keyword>
<feature type="domain" description="B box-type" evidence="7">
    <location>
        <begin position="103"/>
        <end position="150"/>
    </location>
</feature>
<evidence type="ECO:0000259" key="6">
    <source>
        <dbReference type="PROSITE" id="PS50089"/>
    </source>
</evidence>
<dbReference type="PROSITE" id="PS00518">
    <property type="entry name" value="ZF_RING_1"/>
    <property type="match status" value="1"/>
</dbReference>
<dbReference type="CDD" id="cd19756">
    <property type="entry name" value="Bbox2"/>
    <property type="match status" value="1"/>
</dbReference>
<dbReference type="Gene3D" id="2.120.10.30">
    <property type="entry name" value="TolB, C-terminal domain"/>
    <property type="match status" value="1"/>
</dbReference>
<evidence type="ECO:0000313" key="9">
    <source>
        <dbReference type="Proteomes" id="UP000887568"/>
    </source>
</evidence>
<protein>
    <submittedName>
        <fullName evidence="8">Uncharacterized protein</fullName>
    </submittedName>
</protein>
<feature type="coiled-coil region" evidence="5">
    <location>
        <begin position="218"/>
        <end position="245"/>
    </location>
</feature>
<dbReference type="CDD" id="cd19757">
    <property type="entry name" value="Bbox1"/>
    <property type="match status" value="1"/>
</dbReference>
<evidence type="ECO:0000256" key="4">
    <source>
        <dbReference type="PROSITE-ProRule" id="PRU00024"/>
    </source>
</evidence>
<dbReference type="PANTHER" id="PTHR25462:SF296">
    <property type="entry name" value="MEIOTIC P26, ISOFORM F"/>
    <property type="match status" value="1"/>
</dbReference>
<dbReference type="SUPFAM" id="SSF57845">
    <property type="entry name" value="B-box zinc-binding domain"/>
    <property type="match status" value="1"/>
</dbReference>
<keyword evidence="2 4" id="KW-0863">Zinc-finger</keyword>
<dbReference type="RefSeq" id="XP_038058800.1">
    <property type="nucleotide sequence ID" value="XM_038202872.1"/>
</dbReference>
<feature type="coiled-coil region" evidence="5">
    <location>
        <begin position="294"/>
        <end position="321"/>
    </location>
</feature>
<dbReference type="Gene3D" id="3.30.40.10">
    <property type="entry name" value="Zinc/RING finger domain, C3HC4 (zinc finger)"/>
    <property type="match status" value="1"/>
</dbReference>
<keyword evidence="1" id="KW-0479">Metal-binding</keyword>
<dbReference type="OrthoDB" id="10250935at2759"/>
<dbReference type="GeneID" id="119730088"/>
<dbReference type="InterPro" id="IPR018957">
    <property type="entry name" value="Znf_C3HC4_RING-type"/>
</dbReference>
<dbReference type="Pfam" id="PF00643">
    <property type="entry name" value="zf-B_box"/>
    <property type="match status" value="1"/>
</dbReference>
<evidence type="ECO:0000259" key="7">
    <source>
        <dbReference type="PROSITE" id="PS50119"/>
    </source>
</evidence>
<dbReference type="InterPro" id="IPR047153">
    <property type="entry name" value="TRIM45/56/19-like"/>
</dbReference>
<dbReference type="PROSITE" id="PS50089">
    <property type="entry name" value="ZF_RING_2"/>
    <property type="match status" value="1"/>
</dbReference>
<dbReference type="Gene3D" id="4.10.830.40">
    <property type="match status" value="1"/>
</dbReference>
<dbReference type="SUPFAM" id="SSF57850">
    <property type="entry name" value="RING/U-box"/>
    <property type="match status" value="1"/>
</dbReference>
<evidence type="ECO:0000256" key="5">
    <source>
        <dbReference type="SAM" id="Coils"/>
    </source>
</evidence>
<reference evidence="8" key="1">
    <citation type="submission" date="2022-11" db="UniProtKB">
        <authorList>
            <consortium name="EnsemblMetazoa"/>
        </authorList>
    </citation>
    <scope>IDENTIFICATION</scope>
</reference>
<evidence type="ECO:0000256" key="2">
    <source>
        <dbReference type="ARBA" id="ARBA00022771"/>
    </source>
</evidence>
<dbReference type="InterPro" id="IPR001841">
    <property type="entry name" value="Znf_RING"/>
</dbReference>
<dbReference type="InterPro" id="IPR013083">
    <property type="entry name" value="Znf_RING/FYVE/PHD"/>
</dbReference>
<evidence type="ECO:0000256" key="1">
    <source>
        <dbReference type="ARBA" id="ARBA00022723"/>
    </source>
</evidence>